<comment type="catalytic activity">
    <reaction evidence="19">
        <text>L-seryl-[protein] + ATP = O-phospho-L-seryl-[protein] + ADP + H(+)</text>
        <dbReference type="Rhea" id="RHEA:17989"/>
        <dbReference type="Rhea" id="RHEA-COMP:9863"/>
        <dbReference type="Rhea" id="RHEA-COMP:11604"/>
        <dbReference type="ChEBI" id="CHEBI:15378"/>
        <dbReference type="ChEBI" id="CHEBI:29999"/>
        <dbReference type="ChEBI" id="CHEBI:30616"/>
        <dbReference type="ChEBI" id="CHEBI:83421"/>
        <dbReference type="ChEBI" id="CHEBI:456216"/>
        <dbReference type="EC" id="2.7.11.1"/>
    </reaction>
</comment>
<evidence type="ECO:0000256" key="10">
    <source>
        <dbReference type="ARBA" id="ARBA00022741"/>
    </source>
</evidence>
<keyword evidence="15" id="KW-1015">Disulfide bond</keyword>
<dbReference type="PANTHER" id="PTHR27002:SF214">
    <property type="entry name" value="RECEPTOR-LIKE SERINE_THREONINE-PROTEIN KINASE"/>
    <property type="match status" value="1"/>
</dbReference>
<dbReference type="GO" id="GO:0005524">
    <property type="term" value="F:ATP binding"/>
    <property type="evidence" value="ECO:0007669"/>
    <property type="project" value="UniProtKB-KW"/>
</dbReference>
<dbReference type="Gene3D" id="2.90.10.10">
    <property type="entry name" value="Bulb-type lectin domain"/>
    <property type="match status" value="2"/>
</dbReference>
<evidence type="ECO:0000256" key="5">
    <source>
        <dbReference type="ARBA" id="ARBA00022679"/>
    </source>
</evidence>
<dbReference type="Gene3D" id="1.10.510.10">
    <property type="entry name" value="Transferase(Phosphotransferase) domain 1"/>
    <property type="match status" value="5"/>
</dbReference>
<keyword evidence="13 20" id="KW-1133">Transmembrane helix</keyword>
<evidence type="ECO:0000259" key="22">
    <source>
        <dbReference type="PROSITE" id="PS50011"/>
    </source>
</evidence>
<feature type="domain" description="Protein kinase" evidence="22">
    <location>
        <begin position="1367"/>
        <end position="1639"/>
    </location>
</feature>
<evidence type="ECO:0000256" key="14">
    <source>
        <dbReference type="ARBA" id="ARBA00023136"/>
    </source>
</evidence>
<feature type="signal peptide" evidence="21">
    <location>
        <begin position="1"/>
        <end position="21"/>
    </location>
</feature>
<dbReference type="Pfam" id="PF07714">
    <property type="entry name" value="PK_Tyr_Ser-Thr"/>
    <property type="match status" value="5"/>
</dbReference>
<dbReference type="Pfam" id="PF23598">
    <property type="entry name" value="LRR_14"/>
    <property type="match status" value="1"/>
</dbReference>
<reference evidence="25" key="1">
    <citation type="submission" date="2018-02" db="EMBL/GenBank/DDBJ databases">
        <authorList>
            <person name="Cohen D.B."/>
            <person name="Kent A.D."/>
        </authorList>
    </citation>
    <scope>NUCLEOTIDE SEQUENCE</scope>
</reference>
<evidence type="ECO:0000256" key="6">
    <source>
        <dbReference type="ARBA" id="ARBA00022692"/>
    </source>
</evidence>
<accession>A0A2N9EZI6</accession>
<feature type="domain" description="Bulb-type lectin" evidence="23">
    <location>
        <begin position="2374"/>
        <end position="2494"/>
    </location>
</feature>
<dbReference type="FunFam" id="1.10.510.10:FF:001270">
    <property type="entry name" value="Uncharacterized protein"/>
    <property type="match status" value="1"/>
</dbReference>
<dbReference type="InterPro" id="IPR003609">
    <property type="entry name" value="Pan_app"/>
</dbReference>
<dbReference type="FunFam" id="3.80.10.10:FF:000542">
    <property type="entry name" value="Leucine-rich repeat protein kinase family protein"/>
    <property type="match status" value="1"/>
</dbReference>
<dbReference type="PANTHER" id="PTHR27002">
    <property type="entry name" value="RECEPTOR-LIKE SERINE/THREONINE-PROTEIN KINASE SD1-8"/>
    <property type="match status" value="1"/>
</dbReference>
<keyword evidence="10" id="KW-0547">Nucleotide-binding</keyword>
<dbReference type="SUPFAM" id="SSF51110">
    <property type="entry name" value="alpha-D-mannose-specific plant lectins"/>
    <property type="match status" value="3"/>
</dbReference>
<dbReference type="InterPro" id="IPR001245">
    <property type="entry name" value="Ser-Thr/Tyr_kinase_cat_dom"/>
</dbReference>
<evidence type="ECO:0000256" key="7">
    <source>
        <dbReference type="ARBA" id="ARBA00022729"/>
    </source>
</evidence>
<dbReference type="SMART" id="SM00473">
    <property type="entry name" value="PAN_AP"/>
    <property type="match status" value="3"/>
</dbReference>
<feature type="transmembrane region" description="Helical" evidence="20">
    <location>
        <begin position="541"/>
        <end position="563"/>
    </location>
</feature>
<evidence type="ECO:0000256" key="15">
    <source>
        <dbReference type="ARBA" id="ARBA00023157"/>
    </source>
</evidence>
<evidence type="ECO:0000256" key="4">
    <source>
        <dbReference type="ARBA" id="ARBA00022527"/>
    </source>
</evidence>
<dbReference type="GO" id="GO:0048544">
    <property type="term" value="P:recognition of pollen"/>
    <property type="evidence" value="ECO:0007669"/>
    <property type="project" value="InterPro"/>
</dbReference>
<comment type="subcellular location">
    <subcellularLocation>
        <location evidence="1">Cell membrane</location>
        <topology evidence="1">Single-pass type I membrane protein</topology>
    </subcellularLocation>
</comment>
<feature type="domain" description="Apple" evidence="24">
    <location>
        <begin position="1946"/>
        <end position="2029"/>
    </location>
</feature>
<dbReference type="Pfam" id="PF08276">
    <property type="entry name" value="PAN_2"/>
    <property type="match status" value="3"/>
</dbReference>
<keyword evidence="4" id="KW-0723">Serine/threonine-protein kinase</keyword>
<feature type="chain" id="PRO_5014821956" description="non-specific serine/threonine protein kinase" evidence="21">
    <location>
        <begin position="22"/>
        <end position="2960"/>
    </location>
</feature>
<dbReference type="InterPro" id="IPR000719">
    <property type="entry name" value="Prot_kinase_dom"/>
</dbReference>
<dbReference type="PROSITE" id="PS00108">
    <property type="entry name" value="PROTEIN_KINASE_ST"/>
    <property type="match status" value="3"/>
</dbReference>
<feature type="transmembrane region" description="Helical" evidence="20">
    <location>
        <begin position="1287"/>
        <end position="1307"/>
    </location>
</feature>
<dbReference type="FunFam" id="3.80.10.10:FF:000363">
    <property type="entry name" value="Leucine-rich repeat family protein"/>
    <property type="match status" value="1"/>
</dbReference>
<feature type="domain" description="Protein kinase" evidence="22">
    <location>
        <begin position="2089"/>
        <end position="2367"/>
    </location>
</feature>
<dbReference type="FunFam" id="1.10.510.10:FF:000060">
    <property type="entry name" value="G-type lectin S-receptor-like serine/threonine-protein kinase"/>
    <property type="match status" value="3"/>
</dbReference>
<keyword evidence="7 21" id="KW-0732">Signal</keyword>
<evidence type="ECO:0000256" key="8">
    <source>
        <dbReference type="ARBA" id="ARBA00022734"/>
    </source>
</evidence>
<dbReference type="GO" id="GO:0004674">
    <property type="term" value="F:protein serine/threonine kinase activity"/>
    <property type="evidence" value="ECO:0007669"/>
    <property type="project" value="UniProtKB-KW"/>
</dbReference>
<dbReference type="GO" id="GO:0030246">
    <property type="term" value="F:carbohydrate binding"/>
    <property type="evidence" value="ECO:0007669"/>
    <property type="project" value="UniProtKB-KW"/>
</dbReference>
<dbReference type="Pfam" id="PF01453">
    <property type="entry name" value="B_lectin"/>
    <property type="match status" value="2"/>
</dbReference>
<evidence type="ECO:0000256" key="9">
    <source>
        <dbReference type="ARBA" id="ARBA00022737"/>
    </source>
</evidence>
<evidence type="ECO:0000259" key="24">
    <source>
        <dbReference type="PROSITE" id="PS50948"/>
    </source>
</evidence>
<keyword evidence="11" id="KW-0418">Kinase</keyword>
<keyword evidence="17" id="KW-0325">Glycoprotein</keyword>
<evidence type="ECO:0000256" key="11">
    <source>
        <dbReference type="ARBA" id="ARBA00022777"/>
    </source>
</evidence>
<evidence type="ECO:0000256" key="17">
    <source>
        <dbReference type="ARBA" id="ARBA00023180"/>
    </source>
</evidence>
<evidence type="ECO:0000256" key="3">
    <source>
        <dbReference type="ARBA" id="ARBA00022475"/>
    </source>
</evidence>
<dbReference type="SMART" id="SM00108">
    <property type="entry name" value="B_lectin"/>
    <property type="match status" value="2"/>
</dbReference>
<keyword evidence="6 20" id="KW-0812">Transmembrane</keyword>
<keyword evidence="8" id="KW-0430">Lectin</keyword>
<evidence type="ECO:0000256" key="13">
    <source>
        <dbReference type="ARBA" id="ARBA00022989"/>
    </source>
</evidence>
<dbReference type="SUPFAM" id="SSF56112">
    <property type="entry name" value="Protein kinase-like (PK-like)"/>
    <property type="match status" value="5"/>
</dbReference>
<dbReference type="SUPFAM" id="SSF52058">
    <property type="entry name" value="L domain-like"/>
    <property type="match status" value="1"/>
</dbReference>
<proteinExistence type="predicted"/>
<dbReference type="Gene3D" id="3.30.200.20">
    <property type="entry name" value="Phosphorylase Kinase, domain 1"/>
    <property type="match status" value="4"/>
</dbReference>
<keyword evidence="16" id="KW-0675">Receptor</keyword>
<dbReference type="InterPro" id="IPR011009">
    <property type="entry name" value="Kinase-like_dom_sf"/>
</dbReference>
<dbReference type="InterPro" id="IPR055414">
    <property type="entry name" value="LRR_R13L4/SHOC2-like"/>
</dbReference>
<evidence type="ECO:0000313" key="25">
    <source>
        <dbReference type="EMBL" id="SPC79974.1"/>
    </source>
</evidence>
<dbReference type="FunFam" id="3.30.200.20:FF:000910">
    <property type="entry name" value="Cysteine-rich receptor-like protein kinase 11"/>
    <property type="match status" value="1"/>
</dbReference>
<keyword evidence="14 20" id="KW-0472">Membrane</keyword>
<feature type="domain" description="Bulb-type lectin" evidence="23">
    <location>
        <begin position="1650"/>
        <end position="1761"/>
    </location>
</feature>
<dbReference type="CDD" id="cd00028">
    <property type="entry name" value="B_lectin"/>
    <property type="match status" value="2"/>
</dbReference>
<dbReference type="EC" id="2.7.11.1" evidence="2"/>
<dbReference type="FunFam" id="3.30.200.20:FF:000951">
    <property type="entry name" value="Uncharacterized protein"/>
    <property type="match status" value="2"/>
</dbReference>
<name>A0A2N9EZI6_FAGSY</name>
<dbReference type="InterPro" id="IPR001480">
    <property type="entry name" value="Bulb-type_lectin_dom"/>
</dbReference>
<dbReference type="PROSITE" id="PS50927">
    <property type="entry name" value="BULB_LECTIN"/>
    <property type="match status" value="2"/>
</dbReference>
<evidence type="ECO:0000256" key="2">
    <source>
        <dbReference type="ARBA" id="ARBA00012513"/>
    </source>
</evidence>
<keyword evidence="5" id="KW-0808">Transferase</keyword>
<dbReference type="Pfam" id="PF00954">
    <property type="entry name" value="S_locus_glycop"/>
    <property type="match status" value="2"/>
</dbReference>
<sequence>MGRSTQLFLLLLLFIQCLVIALTANGATNKDYLLLLFLKDELKNTLDWKGADPCDNWVGIVCTNSRVTSIILTSMNLTGKLSSEIGQFSELQTLDLSYNKGISGRLPSSIGNLRNLSNLNLIGCSFYGSIPDTIGNLQKLTVLSLTDNSFSGSIPASIGHLSKLYWLDLAENQLDGPIPVSNGNTPGLDMLLLAKHFHLDHNKLSGEIPPQLFSSKMVLIHVLLNSNNLIGNIPDTLGLVQTLEVIRFDRNSLSGSIPSNLSNLVNVNQLFLSNNNLTGPIPNLTDMNLLNTMDMSNNSFDVSEIPQWFSPTLESLTTLILRNNQLNGTIDVGTTYSNQLQLIDLQNNSIVSFVETARGYNKTLILMDNPFCQNNYKIYCIVPQSKGNSAYSTLPNNCVPKNCNLGQVSSPNCKCAYPYTGTLVFRAPSLGNSSYYIHLQESLMNYFQSQKLPVDSVSLSNAIKDSSENLEISLQVFPSGQDRFNQIGISSIGFVLSNQTDKSPQEFGPFFFMAMPYGYFADTSSRSGTSPAVMSVEAKRLIAILAISLPLAMLTLGLFVYCLRRKLRKKGEDLAQLDLDMTIMTENSELSDVNKRGDSRKQEVKMPLFSFKSVSAATDNFSDANKLGEGGFGPVYKGVLLKGNLVAVKRLSRRSGQGWKELKNEAMLIAKLQHKNLVRVLGCCIERDEKILVYEYMPNKSLDFFLFDPEKRRLLDWHTRIRVIEGIAQGLLYLHQYSRLRIIHRDLKPSNILLDCEMNPKISDFGMARIFRRNESEANTNRIVGTYGYMSPEYALEGLFSIKSDVFSFGVLLLEIVSGRKNTGFYQTDSIHLLGYAWDSWTSDRGSDLVDPLLDDVSSMHVALRYVNIALLCVQEGAADRPTMSDVVAMLSNESAALPYPKQPAFLNVRSVGNANPISSGPEIFSVNNATVSIMEEFFEFCIAADTLSPGQSISGVQTLISSGQIFELGFFSSGNNNSSGYMSSEYALEGRFSVKSNIFSFGVLLLEILNGKKNTCFYDSDSLNLIGYAWDLWKSNRAFELMDPILGDTPPANAFLRYINITLLRVQERNSTKYYLGIRYKKVSEQNVVWVANRKYPFPDSSAILTVDPDGNLVISDSSTKCHGGQYFNWQRYLCHAIGHSLNCSRGQKMIKSGIRHLSSRCGDYAFCGAFSICNETARKLIGQRIRWVWTIVNDKECQSACLNNCSCLAYAYDPKYNRTSVTKSCLVWDDSLLNLKQLSEDGNDFYLKLAPSDLVTIDTSSRNGTSPAVTSAATEQVMPVGAKQLIVILTISLPLATLTLGLFVYCAARKLRRKGEDLVKLDLGMTIVSENSEISEANKRGDSRKHEVKMPLFSFKSVSAATDNFSDANKLGEGGFGPVYKGDVVAVKRLSRRSGQGWEELKNEAMLIAKLQHNNLVRLLGCCIERDEKILVYEYMPNKSLDLFLFDPEKRKTLDWQTRIRVIEGVAQGLLYLHQYSRLRIIHRDLKPSNILLDSKMNPKISDFGMARIFGGDDSQANTNRIVGTYGYMSPEYALEGLFSIKSDVFSFGVLLLEIVSGRKNTGFYQTDSFHLLGYAWDLWISDRGSDLVDPLLDDVSSMHVALRYVNIALLCVQEGAADRPTMSDVVAMLSNESAALPYPKQPGFLNLRSVGKPNPTSSGPEICSVNNATRFLFFNRTWVFGTRRPKYLWTNRNNPLTDLSGVFTINNNGTLILLDQRNDTIWYSNSSRAAQTPVAQLLDSGNFVVKDKVTSSSESYLWESFDYPFNTWLPGMTIGKDMSNGLDRFLTSPGDFTYKFDHKGLPQIFIKRGSMKKFRSGPWNGVRFSGLPMLVHLYFFPILAFDKEMVGYLYKTKNKLVYTRITLSESGILQRIVMTEGSSEWTIMDAIPNDLCDNYGQCGANSVCRSFKESVCECLEGFTTKSPEEWKHLISSSGCVRRTPLECQRKDGFLKLGRVKLPDLLEFWLNKSMSTEECKAECLKNCSCTAYANSDITGGGNGCLIWFGDLIDIRGYNQENPGQDLYIRLAASELSFIHQCLGQHGAVGLIICGRIQFSLSSRAIVVKEKKEDVEVPLFDFTTVANATNKFSEANVIGAGGFGPVYKGHLCNGQDIAVKRLSKNSRQGLEEFKNEVVLIAKLQHRNLVRLLGYCIQGDERMLIYEYMPNKSLNNFIFEQNGSALLAWPKRFDIVVGIVRGLLYLHQDSRLQVIHRDLKASNILLDINLNSKISDFGLARTFGGDEAEVKTDRVVGTYGYISPEYAVDGTFSVKSDVFSLGVLMLEIVSGMKNRNFAHSDHHHNLLGHAWLLWKEGRALELLYTCLEDSHSRSQVLRCIQVGLLCVQKFPEDRPAMFSVLSMLTNEEAILPQPKQPADTISPGQAISGNQTLISSGQIFELGFFSSDNNMSRYLGIWYKKTPGVLVWIANQNNPLTDPCGIFIISNNGTLILLNQRNDTIWYSNSARAAQNPVAQLLDSGNLVLIDNLTLSSESYLWKSFDYPLNSWLPGMTLGKDTSNGLDRFLTSCRDSDIASPGDFTYKFDSKGLPQIFIKRGSMKKFRTGLWNGVRFSGILQRIVLMEGSSEWTIMDAIPNDLCDNYGQCGANSVCRSYKSSICECLEGFIPTSPEEWKMLVWSSGCVRRTPLDCKKKDGFIKLAWVKLPDLLEFWLNKSMSTMECEAECLKNCSCTAYANSDITEGANGCLIWFGDLIDIRGYSEANENSRINLSFKYEEKADDPASGINDFWNAYFGGHLCTGQDIAVKRLSKNSRQGLEEFKNEVVIVAKLQHRNLVRLLGYCIQGDERMLIYDGYMSPEYATDGTFSVKSDIFSLGVLMLEIVSGIKNRGFSHPNHHHNLLGHAWLLWKEDRALELLDTCLEDSCSRSEVLRCIQVGLLCVQEFPEDRPTMSFVVSMLVNEGAVLPQPKQPGFFIERSSHIADANLINEVSHTENLVTIAMPQAR</sequence>
<comment type="catalytic activity">
    <reaction evidence="18">
        <text>L-threonyl-[protein] + ATP = O-phospho-L-threonyl-[protein] + ADP + H(+)</text>
        <dbReference type="Rhea" id="RHEA:46608"/>
        <dbReference type="Rhea" id="RHEA-COMP:11060"/>
        <dbReference type="Rhea" id="RHEA-COMP:11605"/>
        <dbReference type="ChEBI" id="CHEBI:15378"/>
        <dbReference type="ChEBI" id="CHEBI:30013"/>
        <dbReference type="ChEBI" id="CHEBI:30616"/>
        <dbReference type="ChEBI" id="CHEBI:61977"/>
        <dbReference type="ChEBI" id="CHEBI:456216"/>
        <dbReference type="EC" id="2.7.11.1"/>
    </reaction>
</comment>
<dbReference type="InterPro" id="IPR008271">
    <property type="entry name" value="Ser/Thr_kinase_AS"/>
</dbReference>
<evidence type="ECO:0000256" key="20">
    <source>
        <dbReference type="SAM" id="Phobius"/>
    </source>
</evidence>
<dbReference type="SMART" id="SM00220">
    <property type="entry name" value="S_TKc"/>
    <property type="match status" value="3"/>
</dbReference>
<dbReference type="InterPro" id="IPR032675">
    <property type="entry name" value="LRR_dom_sf"/>
</dbReference>
<dbReference type="GO" id="GO:0005886">
    <property type="term" value="C:plasma membrane"/>
    <property type="evidence" value="ECO:0007669"/>
    <property type="project" value="UniProtKB-SubCell"/>
</dbReference>
<keyword evidence="12" id="KW-0067">ATP-binding</keyword>
<dbReference type="FunFam" id="3.30.200.20:FF:000330">
    <property type="entry name" value="G-type lectin S-receptor-like serine/threonine-protein kinase At4g03230"/>
    <property type="match status" value="1"/>
</dbReference>
<dbReference type="FunFam" id="2.90.10.10:FF:000001">
    <property type="entry name" value="G-type lectin S-receptor-like serine/threonine-protein kinase"/>
    <property type="match status" value="1"/>
</dbReference>
<evidence type="ECO:0000256" key="16">
    <source>
        <dbReference type="ARBA" id="ARBA00023170"/>
    </source>
</evidence>
<evidence type="ECO:0000256" key="12">
    <source>
        <dbReference type="ARBA" id="ARBA00022840"/>
    </source>
</evidence>
<gene>
    <name evidence="25" type="ORF">FSB_LOCUS7856</name>
</gene>
<evidence type="ECO:0000259" key="23">
    <source>
        <dbReference type="PROSITE" id="PS50927"/>
    </source>
</evidence>
<feature type="domain" description="Apple" evidence="24">
    <location>
        <begin position="2646"/>
        <end position="2731"/>
    </location>
</feature>
<dbReference type="InterPro" id="IPR036426">
    <property type="entry name" value="Bulb-type_lectin_dom_sf"/>
</dbReference>
<evidence type="ECO:0000256" key="18">
    <source>
        <dbReference type="ARBA" id="ARBA00047899"/>
    </source>
</evidence>
<keyword evidence="9" id="KW-0677">Repeat</keyword>
<dbReference type="InterPro" id="IPR000858">
    <property type="entry name" value="S_locus_glycoprot_dom"/>
</dbReference>
<dbReference type="EMBL" id="OIVN01000424">
    <property type="protein sequence ID" value="SPC79974.1"/>
    <property type="molecule type" value="Genomic_DNA"/>
</dbReference>
<organism evidence="25">
    <name type="scientific">Fagus sylvatica</name>
    <name type="common">Beechnut</name>
    <dbReference type="NCBI Taxonomy" id="28930"/>
    <lineage>
        <taxon>Eukaryota</taxon>
        <taxon>Viridiplantae</taxon>
        <taxon>Streptophyta</taxon>
        <taxon>Embryophyta</taxon>
        <taxon>Tracheophyta</taxon>
        <taxon>Spermatophyta</taxon>
        <taxon>Magnoliopsida</taxon>
        <taxon>eudicotyledons</taxon>
        <taxon>Gunneridae</taxon>
        <taxon>Pentapetalae</taxon>
        <taxon>rosids</taxon>
        <taxon>fabids</taxon>
        <taxon>Fagales</taxon>
        <taxon>Fagaceae</taxon>
        <taxon>Fagus</taxon>
    </lineage>
</organism>
<dbReference type="Gene3D" id="3.80.10.10">
    <property type="entry name" value="Ribonuclease Inhibitor"/>
    <property type="match status" value="2"/>
</dbReference>
<dbReference type="CDD" id="cd01098">
    <property type="entry name" value="PAN_AP_plant"/>
    <property type="match status" value="3"/>
</dbReference>
<keyword evidence="3" id="KW-1003">Cell membrane</keyword>
<protein>
    <recommendedName>
        <fullName evidence="2">non-specific serine/threonine protein kinase</fullName>
        <ecNumber evidence="2">2.7.11.1</ecNumber>
    </recommendedName>
</protein>
<dbReference type="PROSITE" id="PS50011">
    <property type="entry name" value="PROTEIN_KINASE_DOM"/>
    <property type="match status" value="3"/>
</dbReference>
<feature type="domain" description="Apple" evidence="24">
    <location>
        <begin position="1175"/>
        <end position="1252"/>
    </location>
</feature>
<dbReference type="PROSITE" id="PS50948">
    <property type="entry name" value="PAN"/>
    <property type="match status" value="3"/>
</dbReference>
<feature type="domain" description="Protein kinase" evidence="22">
    <location>
        <begin position="621"/>
        <end position="906"/>
    </location>
</feature>
<evidence type="ECO:0000256" key="1">
    <source>
        <dbReference type="ARBA" id="ARBA00004251"/>
    </source>
</evidence>
<dbReference type="CDD" id="cd14066">
    <property type="entry name" value="STKc_IRAK"/>
    <property type="match status" value="3"/>
</dbReference>
<evidence type="ECO:0000256" key="19">
    <source>
        <dbReference type="ARBA" id="ARBA00048679"/>
    </source>
</evidence>
<evidence type="ECO:0000256" key="21">
    <source>
        <dbReference type="SAM" id="SignalP"/>
    </source>
</evidence>